<feature type="domain" description="Nrap protein" evidence="6">
    <location>
        <begin position="95"/>
        <end position="229"/>
    </location>
</feature>
<accession>A0AAV7FMB7</accession>
<evidence type="ECO:0000256" key="1">
    <source>
        <dbReference type="ARBA" id="ARBA00004604"/>
    </source>
</evidence>
<dbReference type="GO" id="GO:0006364">
    <property type="term" value="P:rRNA processing"/>
    <property type="evidence" value="ECO:0007669"/>
    <property type="project" value="TreeGrafter"/>
</dbReference>
<dbReference type="Pfam" id="PF17405">
    <property type="entry name" value="Nrap_D4"/>
    <property type="match status" value="2"/>
</dbReference>
<dbReference type="EMBL" id="JAGFBR010000018">
    <property type="protein sequence ID" value="KAH0450704.1"/>
    <property type="molecule type" value="Genomic_DNA"/>
</dbReference>
<feature type="domain" description="Nrap protein" evidence="9">
    <location>
        <begin position="559"/>
        <end position="605"/>
    </location>
</feature>
<evidence type="ECO:0000313" key="12">
    <source>
        <dbReference type="EMBL" id="KAH0450704.1"/>
    </source>
</evidence>
<evidence type="ECO:0000259" key="8">
    <source>
        <dbReference type="Pfam" id="PF17404"/>
    </source>
</evidence>
<dbReference type="Pfam" id="PF17407">
    <property type="entry name" value="Nrap_D6"/>
    <property type="match status" value="1"/>
</dbReference>
<sequence length="1070" mass="122200">MVPETDSMDFKVEELLKDLQLGPSANKAIDRAVSSIIDAINNIPDQEADLEHASGFLRDLRVPSSKVNFTFKSPESICIGGSYSIGCVAKPDINVDLLIRMPKECFHEKDYMNHRYHAKRCLYLCVIEKSLKSLTLFRKMEWRTFRNEARKPVIHFYPVIKHAELSEFFIRIIPTASSVFNASRLSISRNNVRAFNQGDTSRATPYYNSSILEDMFMEENVDFVKNTFNEWKTLRDALLLLKVWARNRTSIYTHDCLNGYLISIILSYLAAGPGGNQINRSMKAMQIFRVTLKFISSNLWTKGLSLRPLSQSKLFNEEMIHCLKAFPVVLYDATGHTNLLFFLTRTAFAELQEETAWTVNCIDKNRGGGFEEVFMTKADFAAKFDACLRINLKGNAIINSSDFCLDEERWGLVEKDVQSVLQQGLSDRAKLVRVTWGSAPSNWNINEGYENFGEEPMLVGLLLSSEEKCFRVVDIGPHAENNEEAAKFRKFWGDKAELRRFRDGTIAESTVWECAPWQRHLIMKRITEYVISKHFLLSQGDLVYAVDQLDFSLHLGGKDPISSSTSLLEAFETLSKRLRLLDDIPLRISSVQPLDAGMFLTKVYKRKSYSTSTFTCAAFRHTAVFPPEPHPLVYEKGSAKNIPKFTTTCIKPLTVMIQLEGSGNWPLDAKIIEKTKVAFLLKICESLQDRWGMLCSATESEVNVLMEGYAFSLKILHERSLHLLRNQAGNDRIKGKRYIDEELFLCSQHASMINGLNGRYPTYGSVVRLAKRWISSHLFSSFLEEEAIELIVAYLFLRPFPYHAPLTRITGFLRFLRLMSNYDWTFSPLIIDINGDFTPQDEWEINENFLSSRKSSEENVQILEPAMFLATTYDKTSEAWTKCLPNGEILRRMAAYARSSADLLTKLILQGQNGPYTWECLFCTPMNNYDAVVILHPDKLSYPQRLLFPSSISHGKHIIQGKAGEDFNPFIQLGGAVQSFEDARSKLLVNFDPTIFFLEDLTEEFPETFKIWYDSLGGDAIGLTWDLKKRRRENDDESETEFIKKLKGVGEVGKGFVKSVYFLKAPKVQV</sequence>
<dbReference type="InterPro" id="IPR035370">
    <property type="entry name" value="Nrap_D5"/>
</dbReference>
<keyword evidence="3 5" id="KW-0694">RNA-binding</keyword>
<evidence type="ECO:0000256" key="2">
    <source>
        <dbReference type="ARBA" id="ARBA00006674"/>
    </source>
</evidence>
<dbReference type="Proteomes" id="UP000775213">
    <property type="component" value="Unassembled WGS sequence"/>
</dbReference>
<keyword evidence="4 5" id="KW-0539">Nucleus</keyword>
<dbReference type="InterPro" id="IPR005554">
    <property type="entry name" value="NOL6/Upt22"/>
</dbReference>
<dbReference type="Pfam" id="PF03813">
    <property type="entry name" value="Nrap"/>
    <property type="match status" value="1"/>
</dbReference>
<dbReference type="InterPro" id="IPR035082">
    <property type="entry name" value="Nrap_D1"/>
</dbReference>
<comment type="subcellular location">
    <subcellularLocation>
        <location evidence="1 5">Nucleus</location>
        <location evidence="1 5">Nucleolus</location>
    </subcellularLocation>
</comment>
<evidence type="ECO:0000313" key="13">
    <source>
        <dbReference type="Proteomes" id="UP000775213"/>
    </source>
</evidence>
<dbReference type="Pfam" id="PF17406">
    <property type="entry name" value="Nrap_D5"/>
    <property type="match status" value="1"/>
</dbReference>
<evidence type="ECO:0000256" key="3">
    <source>
        <dbReference type="ARBA" id="ARBA00022884"/>
    </source>
</evidence>
<dbReference type="GO" id="GO:0032040">
    <property type="term" value="C:small-subunit processome"/>
    <property type="evidence" value="ECO:0007669"/>
    <property type="project" value="TreeGrafter"/>
</dbReference>
<comment type="caution">
    <text evidence="12">The sequence shown here is derived from an EMBL/GenBank/DDBJ whole genome shotgun (WGS) entry which is preliminary data.</text>
</comment>
<dbReference type="PANTHER" id="PTHR17972">
    <property type="entry name" value="NUCLEOLAR RNA-ASSOCIATED PROTEIN"/>
    <property type="match status" value="1"/>
</dbReference>
<feature type="domain" description="Nrap protein" evidence="8">
    <location>
        <begin position="381"/>
        <end position="535"/>
    </location>
</feature>
<evidence type="ECO:0000259" key="9">
    <source>
        <dbReference type="Pfam" id="PF17405"/>
    </source>
</evidence>
<protein>
    <recommendedName>
        <fullName evidence="14">Nucleolar protein 6</fullName>
    </recommendedName>
</protein>
<dbReference type="GO" id="GO:0034456">
    <property type="term" value="C:UTP-C complex"/>
    <property type="evidence" value="ECO:0007669"/>
    <property type="project" value="TreeGrafter"/>
</dbReference>
<keyword evidence="13" id="KW-1185">Reference proteome</keyword>
<dbReference type="PANTHER" id="PTHR17972:SF0">
    <property type="entry name" value="NUCLEOLAR PROTEIN 6"/>
    <property type="match status" value="1"/>
</dbReference>
<name>A0AAV7FMB7_DENCH</name>
<evidence type="ECO:0000259" key="10">
    <source>
        <dbReference type="Pfam" id="PF17406"/>
    </source>
</evidence>
<dbReference type="InterPro" id="IPR035371">
    <property type="entry name" value="Nrap_D6"/>
</dbReference>
<evidence type="ECO:0000259" key="6">
    <source>
        <dbReference type="Pfam" id="PF03813"/>
    </source>
</evidence>
<feature type="domain" description="Nrap protein" evidence="10">
    <location>
        <begin position="760"/>
        <end position="912"/>
    </location>
</feature>
<feature type="domain" description="Nrap protein" evidence="9">
    <location>
        <begin position="616"/>
        <end position="745"/>
    </location>
</feature>
<evidence type="ECO:0000256" key="4">
    <source>
        <dbReference type="ARBA" id="ARBA00023242"/>
    </source>
</evidence>
<dbReference type="Pfam" id="PF17403">
    <property type="entry name" value="Nrap_D2"/>
    <property type="match status" value="1"/>
</dbReference>
<dbReference type="GO" id="GO:0006409">
    <property type="term" value="P:tRNA export from nucleus"/>
    <property type="evidence" value="ECO:0007669"/>
    <property type="project" value="TreeGrafter"/>
</dbReference>
<dbReference type="InterPro" id="IPR035368">
    <property type="entry name" value="Nrap_D3"/>
</dbReference>
<feature type="domain" description="Nrap protein" evidence="11">
    <location>
        <begin position="927"/>
        <end position="1028"/>
    </location>
</feature>
<dbReference type="InterPro" id="IPR035369">
    <property type="entry name" value="Nrap_D4"/>
</dbReference>
<dbReference type="InterPro" id="IPR035367">
    <property type="entry name" value="Nrap_D2"/>
</dbReference>
<evidence type="ECO:0000259" key="7">
    <source>
        <dbReference type="Pfam" id="PF17403"/>
    </source>
</evidence>
<proteinExistence type="inferred from homology"/>
<dbReference type="GO" id="GO:0032545">
    <property type="term" value="C:CURI complex"/>
    <property type="evidence" value="ECO:0007669"/>
    <property type="project" value="TreeGrafter"/>
</dbReference>
<evidence type="ECO:0008006" key="14">
    <source>
        <dbReference type="Google" id="ProtNLM"/>
    </source>
</evidence>
<evidence type="ECO:0000256" key="5">
    <source>
        <dbReference type="RuleBase" id="RU364032"/>
    </source>
</evidence>
<organism evidence="12 13">
    <name type="scientific">Dendrobium chrysotoxum</name>
    <name type="common">Orchid</name>
    <dbReference type="NCBI Taxonomy" id="161865"/>
    <lineage>
        <taxon>Eukaryota</taxon>
        <taxon>Viridiplantae</taxon>
        <taxon>Streptophyta</taxon>
        <taxon>Embryophyta</taxon>
        <taxon>Tracheophyta</taxon>
        <taxon>Spermatophyta</taxon>
        <taxon>Magnoliopsida</taxon>
        <taxon>Liliopsida</taxon>
        <taxon>Asparagales</taxon>
        <taxon>Orchidaceae</taxon>
        <taxon>Epidendroideae</taxon>
        <taxon>Malaxideae</taxon>
        <taxon>Dendrobiinae</taxon>
        <taxon>Dendrobium</taxon>
    </lineage>
</organism>
<gene>
    <name evidence="12" type="ORF">IEQ34_021396</name>
</gene>
<dbReference type="Gene3D" id="1.10.1410.10">
    <property type="match status" value="1"/>
</dbReference>
<dbReference type="AlphaFoldDB" id="A0AAV7FMB7"/>
<feature type="domain" description="Nrap protein" evidence="7">
    <location>
        <begin position="234"/>
        <end position="377"/>
    </location>
</feature>
<dbReference type="GO" id="GO:0003723">
    <property type="term" value="F:RNA binding"/>
    <property type="evidence" value="ECO:0007669"/>
    <property type="project" value="UniProtKB-KW"/>
</dbReference>
<reference evidence="12 13" key="1">
    <citation type="journal article" date="2021" name="Hortic Res">
        <title>Chromosome-scale assembly of the Dendrobium chrysotoxum genome enhances the understanding of orchid evolution.</title>
        <authorList>
            <person name="Zhang Y."/>
            <person name="Zhang G.Q."/>
            <person name="Zhang D."/>
            <person name="Liu X.D."/>
            <person name="Xu X.Y."/>
            <person name="Sun W.H."/>
            <person name="Yu X."/>
            <person name="Zhu X."/>
            <person name="Wang Z.W."/>
            <person name="Zhao X."/>
            <person name="Zhong W.Y."/>
            <person name="Chen H."/>
            <person name="Yin W.L."/>
            <person name="Huang T."/>
            <person name="Niu S.C."/>
            <person name="Liu Z.J."/>
        </authorList>
    </citation>
    <scope>NUCLEOTIDE SEQUENCE [LARGE SCALE GENOMIC DNA]</scope>
    <source>
        <strain evidence="12">Lindl</strain>
    </source>
</reference>
<evidence type="ECO:0000259" key="11">
    <source>
        <dbReference type="Pfam" id="PF17407"/>
    </source>
</evidence>
<comment type="similarity">
    <text evidence="2 5">Belongs to the NRAP family.</text>
</comment>
<dbReference type="Pfam" id="PF17404">
    <property type="entry name" value="Nrap_D3"/>
    <property type="match status" value="1"/>
</dbReference>